<keyword evidence="1" id="KW-1185">Reference proteome</keyword>
<accession>A0A7E4VM03</accession>
<evidence type="ECO:0000313" key="1">
    <source>
        <dbReference type="Proteomes" id="UP000492821"/>
    </source>
</evidence>
<dbReference type="Proteomes" id="UP000492821">
    <property type="component" value="Unassembled WGS sequence"/>
</dbReference>
<reference evidence="1" key="1">
    <citation type="journal article" date="2013" name="Genetics">
        <title>The draft genome and transcriptome of Panagrellus redivivus are shaped by the harsh demands of a free-living lifestyle.</title>
        <authorList>
            <person name="Srinivasan J."/>
            <person name="Dillman A.R."/>
            <person name="Macchietto M.G."/>
            <person name="Heikkinen L."/>
            <person name="Lakso M."/>
            <person name="Fracchia K.M."/>
            <person name="Antoshechkin I."/>
            <person name="Mortazavi A."/>
            <person name="Wong G."/>
            <person name="Sternberg P.W."/>
        </authorList>
    </citation>
    <scope>NUCLEOTIDE SEQUENCE [LARGE SCALE GENOMIC DNA]</scope>
    <source>
        <strain evidence="1">MT8872</strain>
    </source>
</reference>
<dbReference type="WBParaSite" id="Pan_g22536.t1">
    <property type="protein sequence ID" value="Pan_g22536.t1"/>
    <property type="gene ID" value="Pan_g22536"/>
</dbReference>
<sequence>MSDQSEFPQPFRIQKKTWLNNGCLIVAIGAVEVKVLCDPEALCKLAGSCCTLPVAIVDDVNVLVVCSRRCGDWQDSSTLAFVISARV</sequence>
<protein>
    <submittedName>
        <fullName evidence="2">Uncharacterized protein</fullName>
    </submittedName>
</protein>
<organism evidence="1 2">
    <name type="scientific">Panagrellus redivivus</name>
    <name type="common">Microworm</name>
    <dbReference type="NCBI Taxonomy" id="6233"/>
    <lineage>
        <taxon>Eukaryota</taxon>
        <taxon>Metazoa</taxon>
        <taxon>Ecdysozoa</taxon>
        <taxon>Nematoda</taxon>
        <taxon>Chromadorea</taxon>
        <taxon>Rhabditida</taxon>
        <taxon>Tylenchina</taxon>
        <taxon>Panagrolaimomorpha</taxon>
        <taxon>Panagrolaimoidea</taxon>
        <taxon>Panagrolaimidae</taxon>
        <taxon>Panagrellus</taxon>
    </lineage>
</organism>
<reference evidence="2" key="2">
    <citation type="submission" date="2020-10" db="UniProtKB">
        <authorList>
            <consortium name="WormBaseParasite"/>
        </authorList>
    </citation>
    <scope>IDENTIFICATION</scope>
</reference>
<dbReference type="AlphaFoldDB" id="A0A7E4VM03"/>
<proteinExistence type="predicted"/>
<evidence type="ECO:0000313" key="2">
    <source>
        <dbReference type="WBParaSite" id="Pan_g22536.t1"/>
    </source>
</evidence>
<name>A0A7E4VM03_PANRE</name>